<evidence type="ECO:0000256" key="1">
    <source>
        <dbReference type="SAM" id="MobiDB-lite"/>
    </source>
</evidence>
<dbReference type="EMBL" id="JAJSOF020000019">
    <property type="protein sequence ID" value="KAJ4438284.1"/>
    <property type="molecule type" value="Genomic_DNA"/>
</dbReference>
<dbReference type="Gene3D" id="3.30.420.10">
    <property type="entry name" value="Ribonuclease H-like superfamily/Ribonuclease H"/>
    <property type="match status" value="1"/>
</dbReference>
<dbReference type="PANTHER" id="PTHR47326">
    <property type="entry name" value="TRANSPOSABLE ELEMENT TC3 TRANSPOSASE-LIKE PROTEIN"/>
    <property type="match status" value="1"/>
</dbReference>
<reference evidence="2 3" key="1">
    <citation type="journal article" date="2022" name="Allergy">
        <title>Genome assembly and annotation of Periplaneta americana reveal a comprehensive cockroach allergen profile.</title>
        <authorList>
            <person name="Wang L."/>
            <person name="Xiong Q."/>
            <person name="Saelim N."/>
            <person name="Wang L."/>
            <person name="Nong W."/>
            <person name="Wan A.T."/>
            <person name="Shi M."/>
            <person name="Liu X."/>
            <person name="Cao Q."/>
            <person name="Hui J.H.L."/>
            <person name="Sookrung N."/>
            <person name="Leung T.F."/>
            <person name="Tungtrongchitr A."/>
            <person name="Tsui S.K.W."/>
        </authorList>
    </citation>
    <scope>NUCLEOTIDE SEQUENCE [LARGE SCALE GENOMIC DNA]</scope>
    <source>
        <strain evidence="2">PWHHKU_190912</strain>
    </source>
</reference>
<evidence type="ECO:0000313" key="2">
    <source>
        <dbReference type="EMBL" id="KAJ4438284.1"/>
    </source>
</evidence>
<dbReference type="Proteomes" id="UP001148838">
    <property type="component" value="Unassembled WGS sequence"/>
</dbReference>
<sequence length="265" mass="31104">MCTLSVAFHTRKDMSLEYVPCQQRLQMWFMHDDTPAHFLRNVREHLTLTFEDRWIDLGGPTPWPVRSPNLNPLDFGYQKQPGQFQRFKDKMFGDNRDDHMELLAEEETILEVNDSCEQYGMKINADKTNAMAIGRKIVEEGLGAQGSGPYQVLVWEWDKTPSGLRQYGPTVSIGFMNTNQKDKEDNDKDHEKDINDLHKDHEKDKDMNDKDHNKDHNKNHGKENDKDHNIDHDKKHDKDYDRDHDKDHDMKHEESQFTSKLDGQG</sequence>
<dbReference type="InterPro" id="IPR036397">
    <property type="entry name" value="RNaseH_sf"/>
</dbReference>
<gene>
    <name evidence="2" type="ORF">ANN_14223</name>
</gene>
<proteinExistence type="predicted"/>
<protein>
    <submittedName>
        <fullName evidence="2">Uncharacterized protein</fullName>
    </submittedName>
</protein>
<feature type="region of interest" description="Disordered" evidence="1">
    <location>
        <begin position="167"/>
        <end position="265"/>
    </location>
</feature>
<comment type="caution">
    <text evidence="2">The sequence shown here is derived from an EMBL/GenBank/DDBJ whole genome shotgun (WGS) entry which is preliminary data.</text>
</comment>
<feature type="compositionally biased region" description="Basic and acidic residues" evidence="1">
    <location>
        <begin position="180"/>
        <end position="255"/>
    </location>
</feature>
<organism evidence="2 3">
    <name type="scientific">Periplaneta americana</name>
    <name type="common">American cockroach</name>
    <name type="synonym">Blatta americana</name>
    <dbReference type="NCBI Taxonomy" id="6978"/>
    <lineage>
        <taxon>Eukaryota</taxon>
        <taxon>Metazoa</taxon>
        <taxon>Ecdysozoa</taxon>
        <taxon>Arthropoda</taxon>
        <taxon>Hexapoda</taxon>
        <taxon>Insecta</taxon>
        <taxon>Pterygota</taxon>
        <taxon>Neoptera</taxon>
        <taxon>Polyneoptera</taxon>
        <taxon>Dictyoptera</taxon>
        <taxon>Blattodea</taxon>
        <taxon>Blattoidea</taxon>
        <taxon>Blattidae</taxon>
        <taxon>Blattinae</taxon>
        <taxon>Periplaneta</taxon>
    </lineage>
</organism>
<name>A0ABQ8SVQ5_PERAM</name>
<feature type="compositionally biased region" description="Polar residues" evidence="1">
    <location>
        <begin position="256"/>
        <end position="265"/>
    </location>
</feature>
<accession>A0ABQ8SVQ5</accession>
<keyword evidence="3" id="KW-1185">Reference proteome</keyword>
<evidence type="ECO:0000313" key="3">
    <source>
        <dbReference type="Proteomes" id="UP001148838"/>
    </source>
</evidence>
<dbReference type="PANTHER" id="PTHR47326:SF1">
    <property type="entry name" value="HTH PSQ-TYPE DOMAIN-CONTAINING PROTEIN"/>
    <property type="match status" value="1"/>
</dbReference>